<evidence type="ECO:0000313" key="2">
    <source>
        <dbReference type="EMBL" id="MBE9117522.1"/>
    </source>
</evidence>
<dbReference type="InterPro" id="IPR058711">
    <property type="entry name" value="SCO6045-like_C"/>
</dbReference>
<reference evidence="2" key="1">
    <citation type="submission" date="2020-10" db="EMBL/GenBank/DDBJ databases">
        <authorList>
            <person name="Castelo-Branco R."/>
            <person name="Eusebio N."/>
            <person name="Adriana R."/>
            <person name="Vieira A."/>
            <person name="Brugerolle De Fraissinette N."/>
            <person name="Rezende De Castro R."/>
            <person name="Schneider M.P."/>
            <person name="Vasconcelos V."/>
            <person name="Leao P.N."/>
        </authorList>
    </citation>
    <scope>NUCLEOTIDE SEQUENCE</scope>
    <source>
        <strain evidence="2">LEGE 07157</strain>
    </source>
</reference>
<organism evidence="2 3">
    <name type="scientific">Lusitaniella coriacea LEGE 07157</name>
    <dbReference type="NCBI Taxonomy" id="945747"/>
    <lineage>
        <taxon>Bacteria</taxon>
        <taxon>Bacillati</taxon>
        <taxon>Cyanobacteriota</taxon>
        <taxon>Cyanophyceae</taxon>
        <taxon>Spirulinales</taxon>
        <taxon>Lusitaniellaceae</taxon>
        <taxon>Lusitaniella</taxon>
    </lineage>
</organism>
<feature type="domain" description="SCO6045-like C-terminal" evidence="1">
    <location>
        <begin position="49"/>
        <end position="110"/>
    </location>
</feature>
<proteinExistence type="predicted"/>
<comment type="caution">
    <text evidence="2">The sequence shown here is derived from an EMBL/GenBank/DDBJ whole genome shotgun (WGS) entry which is preliminary data.</text>
</comment>
<dbReference type="AlphaFoldDB" id="A0A8J7DYD7"/>
<name>A0A8J7DYD7_9CYAN</name>
<evidence type="ECO:0000259" key="1">
    <source>
        <dbReference type="Pfam" id="PF26136"/>
    </source>
</evidence>
<gene>
    <name evidence="2" type="ORF">IQ249_16610</name>
</gene>
<dbReference type="EMBL" id="JADEWZ010000026">
    <property type="protein sequence ID" value="MBE9117522.1"/>
    <property type="molecule type" value="Genomic_DNA"/>
</dbReference>
<dbReference type="Pfam" id="PF26136">
    <property type="entry name" value="SCO6045_C"/>
    <property type="match status" value="1"/>
</dbReference>
<keyword evidence="3" id="KW-1185">Reference proteome</keyword>
<sequence>MGLEAVQSALAQLYTDRALREDFFTNPALAGREMGLNDEEISQLAQLSEQQVNLFASSLQYKRLGEVRKLLPLTQNVLGKRFGRLFLDYADAYIPQGTKKHWHDAIAFCEFLSVKSLGDWVCTVVRYEKSCLEMFEPQRRLLIRFFPYPLQFLNARSFQDLPKGNREIELVFPQQPTICLWFRQSQKAPLKQYCFTLPF</sequence>
<evidence type="ECO:0000313" key="3">
    <source>
        <dbReference type="Proteomes" id="UP000654482"/>
    </source>
</evidence>
<dbReference type="Proteomes" id="UP000654482">
    <property type="component" value="Unassembled WGS sequence"/>
</dbReference>
<accession>A0A8J7DYD7</accession>
<protein>
    <recommendedName>
        <fullName evidence="1">SCO6045-like C-terminal domain-containing protein</fullName>
    </recommendedName>
</protein>
<dbReference type="RefSeq" id="WP_194030610.1">
    <property type="nucleotide sequence ID" value="NZ_JADEWZ010000026.1"/>
</dbReference>